<dbReference type="InterPro" id="IPR025711">
    <property type="entry name" value="PepSY"/>
</dbReference>
<gene>
    <name evidence="2" type="ORF">WH96_03565</name>
</gene>
<evidence type="ECO:0000313" key="2">
    <source>
        <dbReference type="EMBL" id="KLN62693.1"/>
    </source>
</evidence>
<evidence type="ECO:0000259" key="1">
    <source>
        <dbReference type="Pfam" id="PF13670"/>
    </source>
</evidence>
<dbReference type="Pfam" id="PF13670">
    <property type="entry name" value="PepSY_2"/>
    <property type="match status" value="1"/>
</dbReference>
<keyword evidence="3" id="KW-1185">Reference proteome</keyword>
<sequence length="63" mass="7177">MDGTYAGKSETEITGLLQAQGYEVREIEVEDEYLEAYALKDGIRYEIYVNPQTGNIIKVEEDD</sequence>
<proteinExistence type="predicted"/>
<accession>A0A0H2MJS3</accession>
<comment type="caution">
    <text evidence="2">The sequence shown here is derived from an EMBL/GenBank/DDBJ whole genome shotgun (WGS) entry which is preliminary data.</text>
</comment>
<name>A0A0H2MJS3_9PROT</name>
<dbReference type="STRING" id="1489064.WH96_03565"/>
<feature type="domain" description="PepSY" evidence="1">
    <location>
        <begin position="8"/>
        <end position="59"/>
    </location>
</feature>
<organism evidence="2 3">
    <name type="scientific">Kiloniella spongiae</name>
    <dbReference type="NCBI Taxonomy" id="1489064"/>
    <lineage>
        <taxon>Bacteria</taxon>
        <taxon>Pseudomonadati</taxon>
        <taxon>Pseudomonadota</taxon>
        <taxon>Alphaproteobacteria</taxon>
        <taxon>Rhodospirillales</taxon>
        <taxon>Kiloniellaceae</taxon>
        <taxon>Kiloniella</taxon>
    </lineage>
</organism>
<protein>
    <recommendedName>
        <fullName evidence="1">PepSY domain-containing protein</fullName>
    </recommendedName>
</protein>
<dbReference type="AlphaFoldDB" id="A0A0H2MJS3"/>
<evidence type="ECO:0000313" key="3">
    <source>
        <dbReference type="Proteomes" id="UP000035444"/>
    </source>
</evidence>
<dbReference type="EMBL" id="LAQL01000002">
    <property type="protein sequence ID" value="KLN62693.1"/>
    <property type="molecule type" value="Genomic_DNA"/>
</dbReference>
<reference evidence="2 3" key="1">
    <citation type="submission" date="2015-03" db="EMBL/GenBank/DDBJ databases">
        <title>Genome Sequence of Kiloniella spongiae MEBiC09566, isolated from a marine sponge.</title>
        <authorList>
            <person name="Shao Z."/>
            <person name="Wang L."/>
            <person name="Li X."/>
        </authorList>
    </citation>
    <scope>NUCLEOTIDE SEQUENCE [LARGE SCALE GENOMIC DNA]</scope>
    <source>
        <strain evidence="2 3">MEBiC09566</strain>
    </source>
</reference>
<dbReference type="Proteomes" id="UP000035444">
    <property type="component" value="Unassembled WGS sequence"/>
</dbReference>